<dbReference type="InterPro" id="IPR019184">
    <property type="entry name" value="Uncharacterised_TM-17"/>
</dbReference>
<dbReference type="RefSeq" id="XP_020835063.1">
    <property type="nucleotide sequence ID" value="XM_020979404.1"/>
</dbReference>
<dbReference type="GO" id="GO:1905515">
    <property type="term" value="P:non-motile cilium assembly"/>
    <property type="evidence" value="ECO:0007669"/>
    <property type="project" value="TreeGrafter"/>
</dbReference>
<evidence type="ECO:0000256" key="3">
    <source>
        <dbReference type="ARBA" id="ARBA00022692"/>
    </source>
</evidence>
<dbReference type="CTD" id="283232"/>
<evidence type="ECO:0000313" key="10">
    <source>
        <dbReference type="RefSeq" id="XP_020835063.1"/>
    </source>
</evidence>
<dbReference type="Pfam" id="PF09799">
    <property type="entry name" value="Transmemb_17"/>
    <property type="match status" value="1"/>
</dbReference>
<gene>
    <name evidence="10" type="primary">TMEM80</name>
</gene>
<comment type="subcellular location">
    <subcellularLocation>
        <location evidence="1">Cell projection</location>
        <location evidence="1">Cilium</location>
    </subcellularLocation>
    <subcellularLocation>
        <location evidence="2">Membrane</location>
        <topology evidence="2">Multi-pass membrane protein</topology>
    </subcellularLocation>
</comment>
<dbReference type="GO" id="GO:0016020">
    <property type="term" value="C:membrane"/>
    <property type="evidence" value="ECO:0007669"/>
    <property type="project" value="UniProtKB-SubCell"/>
</dbReference>
<keyword evidence="6" id="KW-0966">Cell projection</keyword>
<evidence type="ECO:0000256" key="5">
    <source>
        <dbReference type="ARBA" id="ARBA00023136"/>
    </source>
</evidence>
<feature type="compositionally biased region" description="Basic and acidic residues" evidence="7">
    <location>
        <begin position="112"/>
        <end position="122"/>
    </location>
</feature>
<feature type="transmembrane region" description="Helical" evidence="8">
    <location>
        <begin position="272"/>
        <end position="296"/>
    </location>
</feature>
<dbReference type="GeneID" id="110202980"/>
<dbReference type="GO" id="GO:0035869">
    <property type="term" value="C:ciliary transition zone"/>
    <property type="evidence" value="ECO:0007669"/>
    <property type="project" value="TreeGrafter"/>
</dbReference>
<dbReference type="AlphaFoldDB" id="A0A6P5JNV1"/>
<reference evidence="10" key="1">
    <citation type="submission" date="2025-08" db="UniProtKB">
        <authorList>
            <consortium name="RefSeq"/>
        </authorList>
    </citation>
    <scope>IDENTIFICATION</scope>
    <source>
        <tissue evidence="10">Spleen</tissue>
    </source>
</reference>
<feature type="transmembrane region" description="Helical" evidence="8">
    <location>
        <begin position="208"/>
        <end position="228"/>
    </location>
</feature>
<feature type="compositionally biased region" description="Low complexity" evidence="7">
    <location>
        <begin position="33"/>
        <end position="43"/>
    </location>
</feature>
<dbReference type="KEGG" id="pcw:110202980"/>
<keyword evidence="4 8" id="KW-1133">Transmembrane helix</keyword>
<evidence type="ECO:0000256" key="1">
    <source>
        <dbReference type="ARBA" id="ARBA00004138"/>
    </source>
</evidence>
<sequence>MRLKEHSAENAEIPGEVAGRGRGAGLTDRAGRAEPLLLPSSRLPAPPGPSSPEAARKGGRRRRTEPRGPERTRAGPKRARSERADGPERSRSCPRRRRGSSSRTGRPSPSENDGRAPEDGRTAAEASHWLRGRGAAPAAARGGANAPPRTPVEGARAAGIGADRGGRGLRWRSYGEVRRRRRAPEGVAGRQAGRSSILLSSVPLQMQFYLSGLYYPFYFLVSLLVIFYKMHLFSYPPDLWTVDLILLGSMGVLEALRLYLGAKGNLTEEESLLGSSLLLTSSTPILALYFLLWAAYVLRIEILLNSILLTLYGLEGVLQMRKLRFEDHHLSKATLLGFGAGELLASSKAWGAGTGPGYMEPPKSRSELLPRKRRDQPGLWKCVEEEREMVAAPFTNGGGRGVAQLTEQGLLRAGSVHGAAHPRVPWARSTVEGCG</sequence>
<keyword evidence="5 8" id="KW-0472">Membrane</keyword>
<dbReference type="PANTHER" id="PTHR13531:SF8">
    <property type="entry name" value="TRANSMEMBRANE PROTEIN 80"/>
    <property type="match status" value="1"/>
</dbReference>
<name>A0A6P5JNV1_PHACI</name>
<evidence type="ECO:0000256" key="6">
    <source>
        <dbReference type="ARBA" id="ARBA00023273"/>
    </source>
</evidence>
<evidence type="ECO:0000313" key="9">
    <source>
        <dbReference type="Proteomes" id="UP000515140"/>
    </source>
</evidence>
<keyword evidence="3 8" id="KW-0812">Transmembrane</keyword>
<feature type="transmembrane region" description="Helical" evidence="8">
    <location>
        <begin position="240"/>
        <end position="260"/>
    </location>
</feature>
<dbReference type="InParanoid" id="A0A6P5JNV1"/>
<feature type="compositionally biased region" description="Basic and acidic residues" evidence="7">
    <location>
        <begin position="65"/>
        <end position="91"/>
    </location>
</feature>
<proteinExistence type="predicted"/>
<organism evidence="9 10">
    <name type="scientific">Phascolarctos cinereus</name>
    <name type="common">Koala</name>
    <dbReference type="NCBI Taxonomy" id="38626"/>
    <lineage>
        <taxon>Eukaryota</taxon>
        <taxon>Metazoa</taxon>
        <taxon>Chordata</taxon>
        <taxon>Craniata</taxon>
        <taxon>Vertebrata</taxon>
        <taxon>Euteleostomi</taxon>
        <taxon>Mammalia</taxon>
        <taxon>Metatheria</taxon>
        <taxon>Diprotodontia</taxon>
        <taxon>Phascolarctidae</taxon>
        <taxon>Phascolarctos</taxon>
    </lineage>
</organism>
<feature type="compositionally biased region" description="Low complexity" evidence="7">
    <location>
        <begin position="132"/>
        <end position="147"/>
    </location>
</feature>
<dbReference type="Proteomes" id="UP000515140">
    <property type="component" value="Unplaced"/>
</dbReference>
<keyword evidence="9" id="KW-1185">Reference proteome</keyword>
<evidence type="ECO:0000256" key="4">
    <source>
        <dbReference type="ARBA" id="ARBA00022989"/>
    </source>
</evidence>
<evidence type="ECO:0000256" key="2">
    <source>
        <dbReference type="ARBA" id="ARBA00004141"/>
    </source>
</evidence>
<evidence type="ECO:0000256" key="8">
    <source>
        <dbReference type="SAM" id="Phobius"/>
    </source>
</evidence>
<dbReference type="PANTHER" id="PTHR13531">
    <property type="entry name" value="GEO07735P1-RELATED-RELATED"/>
    <property type="match status" value="1"/>
</dbReference>
<protein>
    <submittedName>
        <fullName evidence="10">LOW QUALITY PROTEIN: transmembrane protein 80</fullName>
    </submittedName>
</protein>
<accession>A0A6P5JNV1</accession>
<evidence type="ECO:0000256" key="7">
    <source>
        <dbReference type="SAM" id="MobiDB-lite"/>
    </source>
</evidence>
<feature type="region of interest" description="Disordered" evidence="7">
    <location>
        <begin position="1"/>
        <end position="160"/>
    </location>
</feature>
<feature type="compositionally biased region" description="Low complexity" evidence="7">
    <location>
        <begin position="101"/>
        <end position="110"/>
    </location>
</feature>